<dbReference type="Proteomes" id="UP000008144">
    <property type="component" value="Chromosome 12"/>
</dbReference>
<keyword evidence="2" id="KW-0342">GTP-binding</keyword>
<protein>
    <recommendedName>
        <fullName evidence="4">GB1/RHD3-type G domain-containing protein</fullName>
    </recommendedName>
</protein>
<dbReference type="PANTHER" id="PTHR10751">
    <property type="entry name" value="GUANYLATE BINDING PROTEIN"/>
    <property type="match status" value="1"/>
</dbReference>
<evidence type="ECO:0000256" key="3">
    <source>
        <dbReference type="PROSITE-ProRule" id="PRU01052"/>
    </source>
</evidence>
<reference evidence="5" key="3">
    <citation type="submission" date="2025-08" db="UniProtKB">
        <authorList>
            <consortium name="Ensembl"/>
        </authorList>
    </citation>
    <scope>IDENTIFICATION</scope>
</reference>
<dbReference type="GeneTree" id="ENSGT00940000165594"/>
<dbReference type="SUPFAM" id="SSF52540">
    <property type="entry name" value="P-loop containing nucleoside triphosphate hydrolases"/>
    <property type="match status" value="1"/>
</dbReference>
<dbReference type="InterPro" id="IPR027417">
    <property type="entry name" value="P-loop_NTPase"/>
</dbReference>
<reference evidence="5" key="2">
    <citation type="journal article" date="2008" name="Genome Biol.">
        <title>Improved genome assembly and evidence-based global gene model set for the chordate Ciona intestinalis: new insight into intron and operon populations.</title>
        <authorList>
            <person name="Satou Y."/>
            <person name="Mineta K."/>
            <person name="Ogasawara M."/>
            <person name="Sasakura Y."/>
            <person name="Shoguchi E."/>
            <person name="Ueno K."/>
            <person name="Yamada L."/>
            <person name="Matsumoto J."/>
            <person name="Wasserscheid J."/>
            <person name="Dewar K."/>
            <person name="Wiley G.B."/>
            <person name="Macmil S.L."/>
            <person name="Roe B.A."/>
            <person name="Zeller R.W."/>
            <person name="Hastings K.E."/>
            <person name="Lemaire P."/>
            <person name="Lindquist E."/>
            <person name="Endo T."/>
            <person name="Hotta K."/>
            <person name="Inaba K."/>
        </authorList>
    </citation>
    <scope>NUCLEOTIDE SEQUENCE [LARGE SCALE GENOMIC DNA]</scope>
    <source>
        <strain evidence="5">wild type</strain>
    </source>
</reference>
<dbReference type="HOGENOM" id="CLU_021447_1_1_1"/>
<reference evidence="6" key="1">
    <citation type="journal article" date="2002" name="Science">
        <title>The draft genome of Ciona intestinalis: insights into chordate and vertebrate origins.</title>
        <authorList>
            <person name="Dehal P."/>
            <person name="Satou Y."/>
            <person name="Campbell R.K."/>
            <person name="Chapman J."/>
            <person name="Degnan B."/>
            <person name="De Tomaso A."/>
            <person name="Davidson B."/>
            <person name="Di Gregorio A."/>
            <person name="Gelpke M."/>
            <person name="Goodstein D.M."/>
            <person name="Harafuji N."/>
            <person name="Hastings K.E."/>
            <person name="Ho I."/>
            <person name="Hotta K."/>
            <person name="Huang W."/>
            <person name="Kawashima T."/>
            <person name="Lemaire P."/>
            <person name="Martinez D."/>
            <person name="Meinertzhagen I.A."/>
            <person name="Necula S."/>
            <person name="Nonaka M."/>
            <person name="Putnam N."/>
            <person name="Rash S."/>
            <person name="Saiga H."/>
            <person name="Satake M."/>
            <person name="Terry A."/>
            <person name="Yamada L."/>
            <person name="Wang H.G."/>
            <person name="Awazu S."/>
            <person name="Azumi K."/>
            <person name="Boore J."/>
            <person name="Branno M."/>
            <person name="Chin-Bow S."/>
            <person name="DeSantis R."/>
            <person name="Doyle S."/>
            <person name="Francino P."/>
            <person name="Keys D.N."/>
            <person name="Haga S."/>
            <person name="Hayashi H."/>
            <person name="Hino K."/>
            <person name="Imai K.S."/>
            <person name="Inaba K."/>
            <person name="Kano S."/>
            <person name="Kobayashi K."/>
            <person name="Kobayashi M."/>
            <person name="Lee B.I."/>
            <person name="Makabe K.W."/>
            <person name="Manohar C."/>
            <person name="Matassi G."/>
            <person name="Medina M."/>
            <person name="Mochizuki Y."/>
            <person name="Mount S."/>
            <person name="Morishita T."/>
            <person name="Miura S."/>
            <person name="Nakayama A."/>
            <person name="Nishizaka S."/>
            <person name="Nomoto H."/>
            <person name="Ohta F."/>
            <person name="Oishi K."/>
            <person name="Rigoutsos I."/>
            <person name="Sano M."/>
            <person name="Sasaki A."/>
            <person name="Sasakura Y."/>
            <person name="Shoguchi E."/>
            <person name="Shin-i T."/>
            <person name="Spagnuolo A."/>
            <person name="Stainier D."/>
            <person name="Suzuki M.M."/>
            <person name="Tassy O."/>
            <person name="Takatori N."/>
            <person name="Tokuoka M."/>
            <person name="Yagi K."/>
            <person name="Yoshizaki F."/>
            <person name="Wada S."/>
            <person name="Zhang C."/>
            <person name="Hyatt P.D."/>
            <person name="Larimer F."/>
            <person name="Detter C."/>
            <person name="Doggett N."/>
            <person name="Glavina T."/>
            <person name="Hawkins T."/>
            <person name="Richardson P."/>
            <person name="Lucas S."/>
            <person name="Kohara Y."/>
            <person name="Levine M."/>
            <person name="Satoh N."/>
            <person name="Rokhsar D.S."/>
        </authorList>
    </citation>
    <scope>NUCLEOTIDE SEQUENCE [LARGE SCALE GENOMIC DNA]</scope>
</reference>
<dbReference type="GO" id="GO:0003924">
    <property type="term" value="F:GTPase activity"/>
    <property type="evidence" value="ECO:0007669"/>
    <property type="project" value="InterPro"/>
</dbReference>
<accession>L7N0V0</accession>
<proteinExistence type="inferred from homology"/>
<dbReference type="InterPro" id="IPR030386">
    <property type="entry name" value="G_GB1_RHD3_dom"/>
</dbReference>
<dbReference type="AlphaFoldDB" id="L7N0V0"/>
<sequence length="161" mass="18166">MCSAVNVDVAEIRAVSILEMSGNGKEFGLKLEVVEEIFKSVKNLPVAIISVSGALREGKSFILNLLLHYLVQQNKWHSDRKRKTYNVFKSKNGTESETVGINITNKPILLRDKDDKTVAVFLMDTEGLFDKERDAKECSTVFAMSCLLSSFQIFNVFRQLQ</sequence>
<dbReference type="GO" id="GO:0005525">
    <property type="term" value="F:GTP binding"/>
    <property type="evidence" value="ECO:0007669"/>
    <property type="project" value="UniProtKB-KW"/>
</dbReference>
<dbReference type="Pfam" id="PF02263">
    <property type="entry name" value="GBP"/>
    <property type="match status" value="1"/>
</dbReference>
<dbReference type="InterPro" id="IPR015894">
    <property type="entry name" value="Guanylate-bd_N"/>
</dbReference>
<evidence type="ECO:0000313" key="5">
    <source>
        <dbReference type="Ensembl" id="ENSCINP00000025826.2"/>
    </source>
</evidence>
<comment type="similarity">
    <text evidence="3">Belongs to the TRAFAC class dynamin-like GTPase superfamily. GB1/RHD3 GTPase family.</text>
</comment>
<keyword evidence="1" id="KW-0547">Nucleotide-binding</keyword>
<feature type="domain" description="GB1/RHD3-type G" evidence="4">
    <location>
        <begin position="43"/>
        <end position="161"/>
    </location>
</feature>
<dbReference type="PROSITE" id="PS51715">
    <property type="entry name" value="G_GB1_RHD3"/>
    <property type="match status" value="1"/>
</dbReference>
<evidence type="ECO:0000256" key="1">
    <source>
        <dbReference type="ARBA" id="ARBA00022741"/>
    </source>
</evidence>
<dbReference type="InParanoid" id="L7N0V0"/>
<dbReference type="Gene3D" id="3.40.50.300">
    <property type="entry name" value="P-loop containing nucleotide triphosphate hydrolases"/>
    <property type="match status" value="1"/>
</dbReference>
<name>L7N0V0_CIOIN</name>
<evidence type="ECO:0000313" key="6">
    <source>
        <dbReference type="Proteomes" id="UP000008144"/>
    </source>
</evidence>
<reference evidence="5" key="4">
    <citation type="submission" date="2025-09" db="UniProtKB">
        <authorList>
            <consortium name="Ensembl"/>
        </authorList>
    </citation>
    <scope>IDENTIFICATION</scope>
</reference>
<keyword evidence="6" id="KW-1185">Reference proteome</keyword>
<organism evidence="5 6">
    <name type="scientific">Ciona intestinalis</name>
    <name type="common">Transparent sea squirt</name>
    <name type="synonym">Ascidia intestinalis</name>
    <dbReference type="NCBI Taxonomy" id="7719"/>
    <lineage>
        <taxon>Eukaryota</taxon>
        <taxon>Metazoa</taxon>
        <taxon>Chordata</taxon>
        <taxon>Tunicata</taxon>
        <taxon>Ascidiacea</taxon>
        <taxon>Phlebobranchia</taxon>
        <taxon>Cionidae</taxon>
        <taxon>Ciona</taxon>
    </lineage>
</organism>
<evidence type="ECO:0000259" key="4">
    <source>
        <dbReference type="PROSITE" id="PS51715"/>
    </source>
</evidence>
<dbReference type="Ensembl" id="ENSCINT00000026072.2">
    <property type="protein sequence ID" value="ENSCINP00000025826.2"/>
    <property type="gene ID" value="ENSCING00000014228.2"/>
</dbReference>
<dbReference type="EMBL" id="EAAA01000985">
    <property type="status" value="NOT_ANNOTATED_CDS"/>
    <property type="molecule type" value="Genomic_DNA"/>
</dbReference>
<evidence type="ECO:0000256" key="2">
    <source>
        <dbReference type="ARBA" id="ARBA00023134"/>
    </source>
</evidence>